<dbReference type="Proteomes" id="UP001341281">
    <property type="component" value="Chromosome 07"/>
</dbReference>
<dbReference type="EMBL" id="CP144751">
    <property type="protein sequence ID" value="WVZ84443.1"/>
    <property type="molecule type" value="Genomic_DNA"/>
</dbReference>
<dbReference type="AlphaFoldDB" id="A0AAQ3U3A2"/>
<name>A0AAQ3U3A2_PASNO</name>
<evidence type="ECO:0000313" key="2">
    <source>
        <dbReference type="Proteomes" id="UP001341281"/>
    </source>
</evidence>
<reference evidence="1 2" key="1">
    <citation type="submission" date="2024-02" db="EMBL/GenBank/DDBJ databases">
        <title>High-quality chromosome-scale genome assembly of Pensacola bahiagrass (Paspalum notatum Flugge var. saurae).</title>
        <authorList>
            <person name="Vega J.M."/>
            <person name="Podio M."/>
            <person name="Orjuela J."/>
            <person name="Siena L.A."/>
            <person name="Pessino S.C."/>
            <person name="Combes M.C."/>
            <person name="Mariac C."/>
            <person name="Albertini E."/>
            <person name="Pupilli F."/>
            <person name="Ortiz J.P.A."/>
            <person name="Leblanc O."/>
        </authorList>
    </citation>
    <scope>NUCLEOTIDE SEQUENCE [LARGE SCALE GENOMIC DNA]</scope>
    <source>
        <strain evidence="1">R1</strain>
        <tissue evidence="1">Leaf</tissue>
    </source>
</reference>
<organism evidence="1 2">
    <name type="scientific">Paspalum notatum var. saurae</name>
    <dbReference type="NCBI Taxonomy" id="547442"/>
    <lineage>
        <taxon>Eukaryota</taxon>
        <taxon>Viridiplantae</taxon>
        <taxon>Streptophyta</taxon>
        <taxon>Embryophyta</taxon>
        <taxon>Tracheophyta</taxon>
        <taxon>Spermatophyta</taxon>
        <taxon>Magnoliopsida</taxon>
        <taxon>Liliopsida</taxon>
        <taxon>Poales</taxon>
        <taxon>Poaceae</taxon>
        <taxon>PACMAD clade</taxon>
        <taxon>Panicoideae</taxon>
        <taxon>Andropogonodae</taxon>
        <taxon>Paspaleae</taxon>
        <taxon>Paspalinae</taxon>
        <taxon>Paspalum</taxon>
    </lineage>
</organism>
<proteinExistence type="predicted"/>
<keyword evidence="2" id="KW-1185">Reference proteome</keyword>
<accession>A0AAQ3U3A2</accession>
<gene>
    <name evidence="1" type="ORF">U9M48_031474</name>
</gene>
<sequence>MPTIPSIRFRHRRGRFPFRNVRLLLRLPPPRSQSTGRSFPAVLLRPFVLPHQFHRRRRSPPTDQLLRLPPPQIAIGGPQLVMCLPPPRRPGLPRLIGRFSIPPHLCSSSTGDFSWSSAPAIASLSIAVAVGWFLRSSPHSRQSVRRPTGFSPSIRCGDMTFCLAALTASLLLQARMGSGDSTWWWHTWRFGRFPSGWSLEFWCAGGWRTAGSLLRALSFCLGCFFYSYDLRFIGNSIAASTFLRCRVSDSSMASGSSGLPLRQPLILYPMMLLSCEWPNLLFIAVWCVLPRPATKRWLELLDSDTGDDGCQKTDGNCSQRGG</sequence>
<evidence type="ECO:0000313" key="1">
    <source>
        <dbReference type="EMBL" id="WVZ84443.1"/>
    </source>
</evidence>
<protein>
    <submittedName>
        <fullName evidence="1">Uncharacterized protein</fullName>
    </submittedName>
</protein>